<dbReference type="AlphaFoldDB" id="A0A6G1GDP3"/>
<dbReference type="OrthoDB" id="4485682at2759"/>
<accession>A0A6G1GDP3</accession>
<organism evidence="1">
    <name type="scientific">Eremomyces bilateralis CBS 781.70</name>
    <dbReference type="NCBI Taxonomy" id="1392243"/>
    <lineage>
        <taxon>Eukaryota</taxon>
        <taxon>Fungi</taxon>
        <taxon>Dikarya</taxon>
        <taxon>Ascomycota</taxon>
        <taxon>Pezizomycotina</taxon>
        <taxon>Dothideomycetes</taxon>
        <taxon>Dothideomycetes incertae sedis</taxon>
        <taxon>Eremomycetales</taxon>
        <taxon>Eremomycetaceae</taxon>
        <taxon>Eremomyces</taxon>
    </lineage>
</organism>
<gene>
    <name evidence="1 3" type="ORF">P152DRAFT_112645</name>
</gene>
<dbReference type="GeneID" id="54414212"/>
<proteinExistence type="predicted"/>
<protein>
    <submittedName>
        <fullName evidence="1 3">Uncharacterized protein</fullName>
    </submittedName>
</protein>
<dbReference type="EMBL" id="ML975150">
    <property type="protein sequence ID" value="KAF1816163.1"/>
    <property type="molecule type" value="Genomic_DNA"/>
</dbReference>
<reference evidence="1 3" key="1">
    <citation type="submission" date="2020-01" db="EMBL/GenBank/DDBJ databases">
        <authorList>
            <consortium name="DOE Joint Genome Institute"/>
            <person name="Haridas S."/>
            <person name="Albert R."/>
            <person name="Binder M."/>
            <person name="Bloem J."/>
            <person name="Labutti K."/>
            <person name="Salamov A."/>
            <person name="Andreopoulos B."/>
            <person name="Baker S.E."/>
            <person name="Barry K."/>
            <person name="Bills G."/>
            <person name="Bluhm B.H."/>
            <person name="Cannon C."/>
            <person name="Castanera R."/>
            <person name="Culley D.E."/>
            <person name="Daum C."/>
            <person name="Ezra D."/>
            <person name="Gonzalez J.B."/>
            <person name="Henrissat B."/>
            <person name="Kuo A."/>
            <person name="Liang C."/>
            <person name="Lipzen A."/>
            <person name="Lutzoni F."/>
            <person name="Magnuson J."/>
            <person name="Mondo S."/>
            <person name="Nolan M."/>
            <person name="Ohm R."/>
            <person name="Pangilinan J."/>
            <person name="Park H.-J."/>
            <person name="Ramirez L."/>
            <person name="Alfaro M."/>
            <person name="Sun H."/>
            <person name="Tritt A."/>
            <person name="Yoshinaga Y."/>
            <person name="Zwiers L.-H."/>
            <person name="Turgeon B.G."/>
            <person name="Goodwin S.B."/>
            <person name="Spatafora J.W."/>
            <person name="Crous P.W."/>
            <person name="Grigoriev I.V."/>
        </authorList>
    </citation>
    <scope>NUCLEOTIDE SEQUENCE</scope>
    <source>
        <strain evidence="1 3">CBS 781.70</strain>
    </source>
</reference>
<dbReference type="RefSeq" id="XP_033537794.1">
    <property type="nucleotide sequence ID" value="XM_033673642.1"/>
</dbReference>
<dbReference type="PANTHER" id="PTHR37535">
    <property type="entry name" value="FLUG DOMAIN PROTEIN"/>
    <property type="match status" value="1"/>
</dbReference>
<dbReference type="PANTHER" id="PTHR37535:SF3">
    <property type="entry name" value="FLUG DOMAIN-CONTAINING PROTEIN"/>
    <property type="match status" value="1"/>
</dbReference>
<evidence type="ECO:0000313" key="1">
    <source>
        <dbReference type="EMBL" id="KAF1816163.1"/>
    </source>
</evidence>
<reference evidence="3" key="3">
    <citation type="submission" date="2025-04" db="UniProtKB">
        <authorList>
            <consortium name="RefSeq"/>
        </authorList>
    </citation>
    <scope>IDENTIFICATION</scope>
    <source>
        <strain evidence="3">CBS 781.70</strain>
    </source>
</reference>
<evidence type="ECO:0000313" key="2">
    <source>
        <dbReference type="Proteomes" id="UP000504638"/>
    </source>
</evidence>
<keyword evidence="2" id="KW-1185">Reference proteome</keyword>
<reference evidence="3" key="2">
    <citation type="submission" date="2020-04" db="EMBL/GenBank/DDBJ databases">
        <authorList>
            <consortium name="NCBI Genome Project"/>
        </authorList>
    </citation>
    <scope>NUCLEOTIDE SEQUENCE</scope>
    <source>
        <strain evidence="3">CBS 781.70</strain>
    </source>
</reference>
<sequence>MRLQFPLGILIHAYTATRPGAILYGPSHVPGEEPEPWYTEFNLTDLNPTMRDLFYIDVDLQWTKGVKRHGNRKIFILTESTVPMLCPVFHILGIAIIDGALEGMIDDASYDFLKIFDMVVPCRFWFWVSLPLL</sequence>
<evidence type="ECO:0000313" key="3">
    <source>
        <dbReference type="RefSeq" id="XP_033537794.1"/>
    </source>
</evidence>
<name>A0A6G1GDP3_9PEZI</name>
<dbReference type="Proteomes" id="UP000504638">
    <property type="component" value="Unplaced"/>
</dbReference>